<dbReference type="Proteomes" id="UP001237642">
    <property type="component" value="Unassembled WGS sequence"/>
</dbReference>
<reference evidence="1" key="2">
    <citation type="submission" date="2023-05" db="EMBL/GenBank/DDBJ databases">
        <authorList>
            <person name="Schelkunov M.I."/>
        </authorList>
    </citation>
    <scope>NUCLEOTIDE SEQUENCE</scope>
    <source>
        <strain evidence="1">Hsosn_3</strain>
        <tissue evidence="1">Leaf</tissue>
    </source>
</reference>
<proteinExistence type="predicted"/>
<reference evidence="1" key="1">
    <citation type="submission" date="2023-02" db="EMBL/GenBank/DDBJ databases">
        <title>Genome of toxic invasive species Heracleum sosnowskyi carries increased number of genes despite the absence of recent whole-genome duplications.</title>
        <authorList>
            <person name="Schelkunov M."/>
            <person name="Shtratnikova V."/>
            <person name="Makarenko M."/>
            <person name="Klepikova A."/>
            <person name="Omelchenko D."/>
            <person name="Novikova G."/>
            <person name="Obukhova E."/>
            <person name="Bogdanov V."/>
            <person name="Penin A."/>
            <person name="Logacheva M."/>
        </authorList>
    </citation>
    <scope>NUCLEOTIDE SEQUENCE</scope>
    <source>
        <strain evidence="1">Hsosn_3</strain>
        <tissue evidence="1">Leaf</tissue>
    </source>
</reference>
<organism evidence="1 2">
    <name type="scientific">Heracleum sosnowskyi</name>
    <dbReference type="NCBI Taxonomy" id="360622"/>
    <lineage>
        <taxon>Eukaryota</taxon>
        <taxon>Viridiplantae</taxon>
        <taxon>Streptophyta</taxon>
        <taxon>Embryophyta</taxon>
        <taxon>Tracheophyta</taxon>
        <taxon>Spermatophyta</taxon>
        <taxon>Magnoliopsida</taxon>
        <taxon>eudicotyledons</taxon>
        <taxon>Gunneridae</taxon>
        <taxon>Pentapetalae</taxon>
        <taxon>asterids</taxon>
        <taxon>campanulids</taxon>
        <taxon>Apiales</taxon>
        <taxon>Apiaceae</taxon>
        <taxon>Apioideae</taxon>
        <taxon>apioid superclade</taxon>
        <taxon>Tordylieae</taxon>
        <taxon>Tordyliinae</taxon>
        <taxon>Heracleum</taxon>
    </lineage>
</organism>
<comment type="caution">
    <text evidence="1">The sequence shown here is derived from an EMBL/GenBank/DDBJ whole genome shotgun (WGS) entry which is preliminary data.</text>
</comment>
<dbReference type="EMBL" id="JAUIZM010000047">
    <property type="protein sequence ID" value="KAK1351312.1"/>
    <property type="molecule type" value="Genomic_DNA"/>
</dbReference>
<name>A0AAD8GN03_9APIA</name>
<keyword evidence="2" id="KW-1185">Reference proteome</keyword>
<accession>A0AAD8GN03</accession>
<sequence>MHMKRQGHPKDVHASTSGAIYSEQLRINDGIFYARCRDIVCGVGNIERHLTVLDHLASSGQLLYMAGKFFFTIVYKNESTSVDMLRDLLAIRSHPYYRKGITTSLTHIRSIKICVVVSNTGPIFDIEALCPLHFMVVDMT</sequence>
<dbReference type="AlphaFoldDB" id="A0AAD8GN03"/>
<gene>
    <name evidence="1" type="ORF">POM88_054476</name>
</gene>
<evidence type="ECO:0000313" key="2">
    <source>
        <dbReference type="Proteomes" id="UP001237642"/>
    </source>
</evidence>
<evidence type="ECO:0000313" key="1">
    <source>
        <dbReference type="EMBL" id="KAK1351312.1"/>
    </source>
</evidence>
<protein>
    <submittedName>
        <fullName evidence="1">Uncharacterized protein</fullName>
    </submittedName>
</protein>